<proteinExistence type="predicted"/>
<evidence type="ECO:0000256" key="2">
    <source>
        <dbReference type="ARBA" id="ARBA00022643"/>
    </source>
</evidence>
<evidence type="ECO:0000256" key="4">
    <source>
        <dbReference type="ARBA" id="ARBA00023033"/>
    </source>
</evidence>
<reference evidence="7" key="1">
    <citation type="submission" date="2016-09" db="EMBL/GenBank/DDBJ databases">
        <authorList>
            <person name="Greninger A.L."/>
            <person name="Jerome K.R."/>
            <person name="Mcnair B."/>
            <person name="Wallis C."/>
            <person name="Fang F."/>
        </authorList>
    </citation>
    <scope>NUCLEOTIDE SEQUENCE [LARGE SCALE GENOMIC DNA]</scope>
    <source>
        <strain evidence="7">BC1_M4</strain>
    </source>
</reference>
<comment type="caution">
    <text evidence="6">The sequence shown here is derived from an EMBL/GenBank/DDBJ whole genome shotgun (WGS) entry which is preliminary data.</text>
</comment>
<organism evidence="6 7">
    <name type="scientific">Mycobacterium sherrisii</name>
    <dbReference type="NCBI Taxonomy" id="243061"/>
    <lineage>
        <taxon>Bacteria</taxon>
        <taxon>Bacillati</taxon>
        <taxon>Actinomycetota</taxon>
        <taxon>Actinomycetes</taxon>
        <taxon>Mycobacteriales</taxon>
        <taxon>Mycobacteriaceae</taxon>
        <taxon>Mycobacterium</taxon>
        <taxon>Mycobacterium simiae complex</taxon>
    </lineage>
</organism>
<dbReference type="OrthoDB" id="3206024at2"/>
<keyword evidence="1" id="KW-0285">Flavoprotein</keyword>
<keyword evidence="7" id="KW-1185">Reference proteome</keyword>
<gene>
    <name evidence="6" type="ORF">BHQ21_23095</name>
</gene>
<dbReference type="InterPro" id="IPR050172">
    <property type="entry name" value="SsuD_RutA_monooxygenase"/>
</dbReference>
<dbReference type="PANTHER" id="PTHR42847:SF4">
    <property type="entry name" value="ALKANESULFONATE MONOOXYGENASE-RELATED"/>
    <property type="match status" value="1"/>
</dbReference>
<evidence type="ECO:0000256" key="3">
    <source>
        <dbReference type="ARBA" id="ARBA00023002"/>
    </source>
</evidence>
<protein>
    <submittedName>
        <fullName evidence="6">LLM class F420-dependent oxidoreductase</fullName>
    </submittedName>
</protein>
<evidence type="ECO:0000256" key="1">
    <source>
        <dbReference type="ARBA" id="ARBA00022630"/>
    </source>
</evidence>
<dbReference type="EMBL" id="MIHC01000054">
    <property type="protein sequence ID" value="ODR01776.1"/>
    <property type="molecule type" value="Genomic_DNA"/>
</dbReference>
<dbReference type="Pfam" id="PF00296">
    <property type="entry name" value="Bac_luciferase"/>
    <property type="match status" value="1"/>
</dbReference>
<feature type="domain" description="Luciferase-like" evidence="5">
    <location>
        <begin position="18"/>
        <end position="235"/>
    </location>
</feature>
<dbReference type="STRING" id="243061.AWC25_19315"/>
<dbReference type="InterPro" id="IPR036661">
    <property type="entry name" value="Luciferase-like_sf"/>
</dbReference>
<sequence>MKHAITTFVTDESISPGALAMAVEERGFGSLIVPEHSHMPVAYEEPFPDAGTPGREYYRTLDPFVVLTAAAMATQDLVLMTGVLLLAQRDVFYTAKEVASLDLISGGRLKIGVGVGWNRHEMRHCGVNPATRGAKTDEQIRALRQIWTNDIAEFHGEFVDFGPSFSWPKPLQRPNPPLYIGGSSRAALQRLCDVGDGWLPPPLPADEIERARQFMADNGRPDIPITMFGAPADPNALADYAAAGVEEAAFLLPTLPESDALRELDKLAALAQITT</sequence>
<dbReference type="GO" id="GO:0008726">
    <property type="term" value="F:alkanesulfonate monooxygenase activity"/>
    <property type="evidence" value="ECO:0007669"/>
    <property type="project" value="TreeGrafter"/>
</dbReference>
<evidence type="ECO:0000259" key="5">
    <source>
        <dbReference type="Pfam" id="PF00296"/>
    </source>
</evidence>
<evidence type="ECO:0000313" key="6">
    <source>
        <dbReference type="EMBL" id="ODR01776.1"/>
    </source>
</evidence>
<dbReference type="Proteomes" id="UP000094224">
    <property type="component" value="Unassembled WGS sequence"/>
</dbReference>
<dbReference type="InterPro" id="IPR019921">
    <property type="entry name" value="Lucif-like_OxRdtase_Rv2161c"/>
</dbReference>
<dbReference type="AlphaFoldDB" id="A0A1E3SHY5"/>
<dbReference type="Gene3D" id="3.20.20.30">
    <property type="entry name" value="Luciferase-like domain"/>
    <property type="match status" value="1"/>
</dbReference>
<dbReference type="NCBIfam" id="TIGR03619">
    <property type="entry name" value="F420_Rv2161c"/>
    <property type="match status" value="1"/>
</dbReference>
<dbReference type="SUPFAM" id="SSF51679">
    <property type="entry name" value="Bacterial luciferase-like"/>
    <property type="match status" value="1"/>
</dbReference>
<dbReference type="GO" id="GO:0046306">
    <property type="term" value="P:alkanesulfonate catabolic process"/>
    <property type="evidence" value="ECO:0007669"/>
    <property type="project" value="TreeGrafter"/>
</dbReference>
<keyword evidence="4" id="KW-0503">Monooxygenase</keyword>
<dbReference type="PANTHER" id="PTHR42847">
    <property type="entry name" value="ALKANESULFONATE MONOOXYGENASE"/>
    <property type="match status" value="1"/>
</dbReference>
<accession>A0A1E3SHY5</accession>
<dbReference type="RefSeq" id="WP_069402622.1">
    <property type="nucleotide sequence ID" value="NZ_JACKTB010000017.1"/>
</dbReference>
<name>A0A1E3SHY5_9MYCO</name>
<dbReference type="InterPro" id="IPR011251">
    <property type="entry name" value="Luciferase-like_dom"/>
</dbReference>
<evidence type="ECO:0000313" key="7">
    <source>
        <dbReference type="Proteomes" id="UP000094224"/>
    </source>
</evidence>
<keyword evidence="2" id="KW-0288">FMN</keyword>
<keyword evidence="3" id="KW-0560">Oxidoreductase</keyword>